<evidence type="ECO:0000313" key="2">
    <source>
        <dbReference type="EMBL" id="PRQ48259.1"/>
    </source>
</evidence>
<dbReference type="Gramene" id="PRQ48259">
    <property type="protein sequence ID" value="PRQ48259"/>
    <property type="gene ID" value="RchiOBHm_Chr2g0108721"/>
</dbReference>
<organism evidence="2 3">
    <name type="scientific">Rosa chinensis</name>
    <name type="common">China rose</name>
    <dbReference type="NCBI Taxonomy" id="74649"/>
    <lineage>
        <taxon>Eukaryota</taxon>
        <taxon>Viridiplantae</taxon>
        <taxon>Streptophyta</taxon>
        <taxon>Embryophyta</taxon>
        <taxon>Tracheophyta</taxon>
        <taxon>Spermatophyta</taxon>
        <taxon>Magnoliopsida</taxon>
        <taxon>eudicotyledons</taxon>
        <taxon>Gunneridae</taxon>
        <taxon>Pentapetalae</taxon>
        <taxon>rosids</taxon>
        <taxon>fabids</taxon>
        <taxon>Rosales</taxon>
        <taxon>Rosaceae</taxon>
        <taxon>Rosoideae</taxon>
        <taxon>Rosoideae incertae sedis</taxon>
        <taxon>Rosa</taxon>
    </lineage>
</organism>
<dbReference type="OMA" id="RWWQEDP"/>
<dbReference type="PANTHER" id="PTHR33696">
    <property type="entry name" value="T22J18.15-RELATED"/>
    <property type="match status" value="1"/>
</dbReference>
<gene>
    <name evidence="2" type="ORF">RchiOBHm_Chr2g0108721</name>
</gene>
<evidence type="ECO:0000313" key="3">
    <source>
        <dbReference type="Proteomes" id="UP000238479"/>
    </source>
</evidence>
<comment type="caution">
    <text evidence="2">The sequence shown here is derived from an EMBL/GenBank/DDBJ whole genome shotgun (WGS) entry which is preliminary data.</text>
</comment>
<sequence length="176" mass="18995">MSHRKVHSQGNIPFAWEAKPGVSKVTNKADFPTETGFPALSSKLSQPPLANDVSEDSGEKPVKGLDQNDIKIPLPPCLLKVPSRSASGKGLKWQAAEEDPFLLAFKVCTRTTSTTSAVNSSPGNKFVAQKNKRGSVGLIGSKLKSKYSVFSCKNSCEVKDGSFVKLPPVPRDRIRL</sequence>
<dbReference type="Proteomes" id="UP000238479">
    <property type="component" value="Chromosome 2"/>
</dbReference>
<proteinExistence type="predicted"/>
<keyword evidence="3" id="KW-1185">Reference proteome</keyword>
<protein>
    <submittedName>
        <fullName evidence="2">Uncharacterized protein</fullName>
    </submittedName>
</protein>
<dbReference type="PANTHER" id="PTHR33696:SF20">
    <property type="entry name" value="DUF688 FAMILY PROTEIN"/>
    <property type="match status" value="1"/>
</dbReference>
<name>A0A2P6RP93_ROSCH</name>
<evidence type="ECO:0000256" key="1">
    <source>
        <dbReference type="SAM" id="MobiDB-lite"/>
    </source>
</evidence>
<accession>A0A2P6RP93</accession>
<dbReference type="AlphaFoldDB" id="A0A2P6RP93"/>
<feature type="region of interest" description="Disordered" evidence="1">
    <location>
        <begin position="26"/>
        <end position="69"/>
    </location>
</feature>
<feature type="compositionally biased region" description="Basic and acidic residues" evidence="1">
    <location>
        <begin position="57"/>
        <end position="69"/>
    </location>
</feature>
<dbReference type="EMBL" id="PDCK01000040">
    <property type="protein sequence ID" value="PRQ48259.1"/>
    <property type="molecule type" value="Genomic_DNA"/>
</dbReference>
<reference evidence="2 3" key="1">
    <citation type="journal article" date="2018" name="Nat. Genet.">
        <title>The Rosa genome provides new insights in the design of modern roses.</title>
        <authorList>
            <person name="Bendahmane M."/>
        </authorList>
    </citation>
    <scope>NUCLEOTIDE SEQUENCE [LARGE SCALE GENOMIC DNA]</scope>
    <source>
        <strain evidence="3">cv. Old Blush</strain>
    </source>
</reference>